<name>A0A6A3LB22_9STRA</name>
<feature type="compositionally biased region" description="Low complexity" evidence="1">
    <location>
        <begin position="1000"/>
        <end position="1012"/>
    </location>
</feature>
<dbReference type="AlphaFoldDB" id="A0A6A3LB22"/>
<dbReference type="EMBL" id="QXFW01000351">
    <property type="protein sequence ID" value="KAE9015107.1"/>
    <property type="molecule type" value="Genomic_DNA"/>
</dbReference>
<gene>
    <name evidence="2" type="ORF">PF011_g7760</name>
</gene>
<feature type="region of interest" description="Disordered" evidence="1">
    <location>
        <begin position="484"/>
        <end position="571"/>
    </location>
</feature>
<feature type="region of interest" description="Disordered" evidence="1">
    <location>
        <begin position="158"/>
        <end position="183"/>
    </location>
</feature>
<feature type="region of interest" description="Disordered" evidence="1">
    <location>
        <begin position="968"/>
        <end position="1064"/>
    </location>
</feature>
<dbReference type="GO" id="GO:0005654">
    <property type="term" value="C:nucleoplasm"/>
    <property type="evidence" value="ECO:0007669"/>
    <property type="project" value="TreeGrafter"/>
</dbReference>
<feature type="region of interest" description="Disordered" evidence="1">
    <location>
        <begin position="104"/>
        <end position="146"/>
    </location>
</feature>
<dbReference type="GO" id="GO:0005730">
    <property type="term" value="C:nucleolus"/>
    <property type="evidence" value="ECO:0007669"/>
    <property type="project" value="InterPro"/>
</dbReference>
<organism evidence="2 3">
    <name type="scientific">Phytophthora fragariae</name>
    <dbReference type="NCBI Taxonomy" id="53985"/>
    <lineage>
        <taxon>Eukaryota</taxon>
        <taxon>Sar</taxon>
        <taxon>Stramenopiles</taxon>
        <taxon>Oomycota</taxon>
        <taxon>Peronosporomycetes</taxon>
        <taxon>Peronosporales</taxon>
        <taxon>Peronosporaceae</taxon>
        <taxon>Phytophthora</taxon>
    </lineage>
</organism>
<dbReference type="PANTHER" id="PTHR23216:SF1">
    <property type="entry name" value="NUCLEOLAR AND COILED-BODY PHOSPHOPROTEIN 1"/>
    <property type="match status" value="1"/>
</dbReference>
<accession>A0A6A3LB22</accession>
<reference evidence="2 3" key="1">
    <citation type="submission" date="2018-09" db="EMBL/GenBank/DDBJ databases">
        <title>Genomic investigation of the strawberry pathogen Phytophthora fragariae indicates pathogenicity is determined by transcriptional variation in three key races.</title>
        <authorList>
            <person name="Adams T.M."/>
            <person name="Armitage A.D."/>
            <person name="Sobczyk M.K."/>
            <person name="Bates H.J."/>
            <person name="Dunwell J.M."/>
            <person name="Nellist C.F."/>
            <person name="Harrison R.J."/>
        </authorList>
    </citation>
    <scope>NUCLEOTIDE SEQUENCE [LARGE SCALE GENOMIC DNA]</scope>
    <source>
        <strain evidence="2 3">SCRP245</strain>
    </source>
</reference>
<feature type="compositionally biased region" description="Low complexity" evidence="1">
    <location>
        <begin position="507"/>
        <end position="524"/>
    </location>
</feature>
<proteinExistence type="predicted"/>
<dbReference type="InterPro" id="IPR039191">
    <property type="entry name" value="Nopp140-like"/>
</dbReference>
<comment type="caution">
    <text evidence="2">The sequence shown here is derived from an EMBL/GenBank/DDBJ whole genome shotgun (WGS) entry which is preliminary data.</text>
</comment>
<feature type="compositionally biased region" description="Acidic residues" evidence="1">
    <location>
        <begin position="1013"/>
        <end position="1030"/>
    </location>
</feature>
<feature type="compositionally biased region" description="Polar residues" evidence="1">
    <location>
        <begin position="1037"/>
        <end position="1053"/>
    </location>
</feature>
<protein>
    <submittedName>
        <fullName evidence="2">Uncharacterized protein</fullName>
    </submittedName>
</protein>
<evidence type="ECO:0000313" key="3">
    <source>
        <dbReference type="Proteomes" id="UP000460718"/>
    </source>
</evidence>
<feature type="compositionally biased region" description="Acidic residues" evidence="1">
    <location>
        <begin position="525"/>
        <end position="542"/>
    </location>
</feature>
<dbReference type="PANTHER" id="PTHR23216">
    <property type="entry name" value="NUCLEOLAR AND COILED-BODY PHOSPHOPROTEIN 1"/>
    <property type="match status" value="1"/>
</dbReference>
<feature type="compositionally biased region" description="Acidic residues" evidence="1">
    <location>
        <begin position="133"/>
        <end position="142"/>
    </location>
</feature>
<evidence type="ECO:0000256" key="1">
    <source>
        <dbReference type="SAM" id="MobiDB-lite"/>
    </source>
</evidence>
<feature type="compositionally biased region" description="Basic and acidic residues" evidence="1">
    <location>
        <begin position="107"/>
        <end position="124"/>
    </location>
</feature>
<sequence>MEELSVRVLAHVPTPQLHESYNAVLHEEFASVSQTLGDVVAAFAKLQEVHDAVSKLQQSHDPSTDRRNNSARALADNSMVLQQQLQCQVEKLAAGMEVVPVERKRKRVDDDGRPAATVTKREGAESSPASESGSDDSDENSDVVEGSEAAWKALTATSGASLHEVKSEPCSARPEADTSPPAEVLKDSATHLLPIMRVVDKLSEVDQSFIIPEVLTVLIESVEEDVDATQQSEVMRSLKIVVEWLFHRRKFQLQYAELYHKYARVVESYADRLPIPEEQSKLKRLTKMLTSKIKTRGKIVSGDKPAGIIAAIQDAKEKKACSKVLSFQDTLLYRNRIKQVISMVQCRHTGTIGISPRCGIVGGNATQLTQIRPTITTRLLMEELFGRVLSHVPTPQLHESYNAVVHEDFASVSQTLDDVVAAFAKLQEVRDAVSKLQQSHEPSTDRRSDSVRTLADNSMIFQQQLQCQVEKLAAGMKVAHVERKSVGTDPPVRNSGGDVNEKEERGVASSVKGASGSESSSSSESESDGDEDGSDENSDEAEVASKVSAAGELSTSFEAKSEATPANDAGRLEADTHIATISLKKSATHMKVIIEMVNTFSTLNRSFIIPEVLAALKRSVEEDVGGMQQSEVTASLKVVLSWGDRRKGYQVQHVESYRQYAAVVESYAKRLPSSARSSELERLKDALCCMIKILEGCLTSGSEKADILAAVQDARKKYLFSQRMAVADTMPSEKRIETLLRMLIAFKKETTANVSCAFGGRMIKVIIKASRWLSEDVHDPVQSLVHRIIVDAFREFSSHIPTVLTRDRVVRLLDNMSEGISDPSNPRTRAQLTGLRNRATQAFKELKQYQRKPMSPREAHELTEAVRNLVEDVTVGWAPHRDVLVRKCVQELKNVLVQAQTSVDIKKSRSSFQVCLSKIVKWKVENPSVALEEERKRKRVDEEASMVPIVVTPARSKDGAEVMNDGAAKKAKRLEDGIGPDSDSSERDMKTASVVTQEVAAASSSDSSSSSETESDDSEDESDENGEEGSEAAWKALTTTGAGNSVKQSTGKLETQGEAEGTMTPDIVVDNSVIYMKTIVEDVNSMSPTERSFIIPDVLAALKKSVEEDINGMHPNEVASSLNILMYVVRLPMSTQKSGLNRLLDCLNSAIKNLRAIPERDTKRTTIRSDKKWGLFSDMVGMRNAQRHFRGKHRLHVLVALRQETAAGINDAFGESFASDFRSINESSCCKNIRDNASRTCRPIQS</sequence>
<dbReference type="Proteomes" id="UP000460718">
    <property type="component" value="Unassembled WGS sequence"/>
</dbReference>
<evidence type="ECO:0000313" key="2">
    <source>
        <dbReference type="EMBL" id="KAE9015107.1"/>
    </source>
</evidence>